<accession>A0ABW0N477</accession>
<dbReference type="Proteomes" id="UP001595956">
    <property type="component" value="Unassembled WGS sequence"/>
</dbReference>
<name>A0ABW0N477_9ACTN</name>
<dbReference type="EMBL" id="JBHSMD010000003">
    <property type="protein sequence ID" value="MFC5493719.1"/>
    <property type="molecule type" value="Genomic_DNA"/>
</dbReference>
<keyword evidence="2" id="KW-1185">Reference proteome</keyword>
<sequence>MSTGDHTDDLAQLRQRREAHRAKELAELLQRRPELWGVHLPADLAAEYVLWSA</sequence>
<comment type="caution">
    <text evidence="1">The sequence shown here is derived from an EMBL/GenBank/DDBJ whole genome shotgun (WGS) entry which is preliminary data.</text>
</comment>
<evidence type="ECO:0000313" key="1">
    <source>
        <dbReference type="EMBL" id="MFC5493719.1"/>
    </source>
</evidence>
<evidence type="ECO:0000313" key="2">
    <source>
        <dbReference type="Proteomes" id="UP001595956"/>
    </source>
</evidence>
<proteinExistence type="predicted"/>
<organism evidence="1 2">
    <name type="scientific">Nocardioides caricicola</name>
    <dbReference type="NCBI Taxonomy" id="634770"/>
    <lineage>
        <taxon>Bacteria</taxon>
        <taxon>Bacillati</taxon>
        <taxon>Actinomycetota</taxon>
        <taxon>Actinomycetes</taxon>
        <taxon>Propionibacteriales</taxon>
        <taxon>Nocardioidaceae</taxon>
        <taxon>Nocardioides</taxon>
    </lineage>
</organism>
<gene>
    <name evidence="1" type="ORF">ACFPKY_11450</name>
</gene>
<dbReference type="RefSeq" id="WP_345173250.1">
    <property type="nucleotide sequence ID" value="NZ_BAABFQ010000004.1"/>
</dbReference>
<reference evidence="2" key="1">
    <citation type="journal article" date="2019" name="Int. J. Syst. Evol. Microbiol.">
        <title>The Global Catalogue of Microorganisms (GCM) 10K type strain sequencing project: providing services to taxonomists for standard genome sequencing and annotation.</title>
        <authorList>
            <consortium name="The Broad Institute Genomics Platform"/>
            <consortium name="The Broad Institute Genome Sequencing Center for Infectious Disease"/>
            <person name="Wu L."/>
            <person name="Ma J."/>
        </authorList>
    </citation>
    <scope>NUCLEOTIDE SEQUENCE [LARGE SCALE GENOMIC DNA]</scope>
    <source>
        <strain evidence="2">KACC 13778</strain>
    </source>
</reference>
<protein>
    <submittedName>
        <fullName evidence="1">Uncharacterized protein</fullName>
    </submittedName>
</protein>